<gene>
    <name evidence="2" type="ORF">Q5P01_008365</name>
</gene>
<comment type="caution">
    <text evidence="2">The sequence shown here is derived from an EMBL/GenBank/DDBJ whole genome shotgun (WGS) entry which is preliminary data.</text>
</comment>
<evidence type="ECO:0000313" key="2">
    <source>
        <dbReference type="EMBL" id="KAK2852089.1"/>
    </source>
</evidence>
<dbReference type="AlphaFoldDB" id="A0AA88N594"/>
<feature type="region of interest" description="Disordered" evidence="1">
    <location>
        <begin position="66"/>
        <end position="104"/>
    </location>
</feature>
<sequence length="104" mass="11449">MSRLIILLQDGPLTQTRRGDIFDCCVFQSEQDQVQQPTGFCSPHGPSSHLYRPLVSSQLQLFIPQLHADHSAPPPTVTEDPQQPSAPHQSPPTPLCLTVDQVPT</sequence>
<accession>A0AA88N594</accession>
<evidence type="ECO:0000256" key="1">
    <source>
        <dbReference type="SAM" id="MobiDB-lite"/>
    </source>
</evidence>
<dbReference type="EMBL" id="JAUPFM010000005">
    <property type="protein sequence ID" value="KAK2852089.1"/>
    <property type="molecule type" value="Genomic_DNA"/>
</dbReference>
<keyword evidence="3" id="KW-1185">Reference proteome</keyword>
<evidence type="ECO:0000313" key="3">
    <source>
        <dbReference type="Proteomes" id="UP001187415"/>
    </source>
</evidence>
<organism evidence="2 3">
    <name type="scientific">Channa striata</name>
    <name type="common">Snakehead murrel</name>
    <name type="synonym">Ophicephalus striatus</name>
    <dbReference type="NCBI Taxonomy" id="64152"/>
    <lineage>
        <taxon>Eukaryota</taxon>
        <taxon>Metazoa</taxon>
        <taxon>Chordata</taxon>
        <taxon>Craniata</taxon>
        <taxon>Vertebrata</taxon>
        <taxon>Euteleostomi</taxon>
        <taxon>Actinopterygii</taxon>
        <taxon>Neopterygii</taxon>
        <taxon>Teleostei</taxon>
        <taxon>Neoteleostei</taxon>
        <taxon>Acanthomorphata</taxon>
        <taxon>Anabantaria</taxon>
        <taxon>Anabantiformes</taxon>
        <taxon>Channoidei</taxon>
        <taxon>Channidae</taxon>
        <taxon>Channa</taxon>
    </lineage>
</organism>
<protein>
    <submittedName>
        <fullName evidence="2">Uncharacterized protein</fullName>
    </submittedName>
</protein>
<reference evidence="2" key="1">
    <citation type="submission" date="2023-07" db="EMBL/GenBank/DDBJ databases">
        <title>Chromosome-level Genome Assembly of Striped Snakehead (Channa striata).</title>
        <authorList>
            <person name="Liu H."/>
        </authorList>
    </citation>
    <scope>NUCLEOTIDE SEQUENCE</scope>
    <source>
        <strain evidence="2">Gz</strain>
        <tissue evidence="2">Muscle</tissue>
    </source>
</reference>
<name>A0AA88N594_CHASR</name>
<proteinExistence type="predicted"/>
<dbReference type="Proteomes" id="UP001187415">
    <property type="component" value="Unassembled WGS sequence"/>
</dbReference>